<keyword evidence="3" id="KW-1185">Reference proteome</keyword>
<accession>A0ABT7JH26</accession>
<evidence type="ECO:0008006" key="4">
    <source>
        <dbReference type="Google" id="ProtNLM"/>
    </source>
</evidence>
<protein>
    <recommendedName>
        <fullName evidence="4">DUF11 domain-containing protein</fullName>
    </recommendedName>
</protein>
<dbReference type="RefSeq" id="WP_285521008.1">
    <property type="nucleotide sequence ID" value="NZ_JASNGB010000009.1"/>
</dbReference>
<feature type="signal peptide" evidence="1">
    <location>
        <begin position="1"/>
        <end position="25"/>
    </location>
</feature>
<evidence type="ECO:0000256" key="1">
    <source>
        <dbReference type="SAM" id="SignalP"/>
    </source>
</evidence>
<comment type="caution">
    <text evidence="2">The sequence shown here is derived from an EMBL/GenBank/DDBJ whole genome shotgun (WGS) entry which is preliminary data.</text>
</comment>
<organism evidence="2 3">
    <name type="scientific">Deinococcus rhizophilus</name>
    <dbReference type="NCBI Taxonomy" id="3049544"/>
    <lineage>
        <taxon>Bacteria</taxon>
        <taxon>Thermotogati</taxon>
        <taxon>Deinococcota</taxon>
        <taxon>Deinococci</taxon>
        <taxon>Deinococcales</taxon>
        <taxon>Deinococcaceae</taxon>
        <taxon>Deinococcus</taxon>
    </lineage>
</organism>
<reference evidence="2 3" key="1">
    <citation type="submission" date="2023-05" db="EMBL/GenBank/DDBJ databases">
        <authorList>
            <person name="Gao F."/>
        </authorList>
    </citation>
    <scope>NUCLEOTIDE SEQUENCE [LARGE SCALE GENOMIC DNA]</scope>
    <source>
        <strain evidence="2 3">MIMF12</strain>
    </source>
</reference>
<evidence type="ECO:0000313" key="2">
    <source>
        <dbReference type="EMBL" id="MDL2342979.1"/>
    </source>
</evidence>
<keyword evidence="1" id="KW-0732">Signal</keyword>
<gene>
    <name evidence="2" type="ORF">QOL99_02320</name>
</gene>
<sequence length="160" mass="17084">MKRLRSSLGLSLLSTAAAVTPVQPAQPVLTMQRVTTTTVAGKSVERLEVTQTTRPGDLLQVSSTLKLTGKEKGARFTVPIPANTTYVSGSARASTGVKVSYALDAKGPFSARPMKKVTVQEDGKTVTREVAAPQNEYRAVRYDLSGVQGTVTVAHRIRVN</sequence>
<evidence type="ECO:0000313" key="3">
    <source>
        <dbReference type="Proteomes" id="UP001302059"/>
    </source>
</evidence>
<name>A0ABT7JH26_9DEIO</name>
<dbReference type="Proteomes" id="UP001302059">
    <property type="component" value="Unassembled WGS sequence"/>
</dbReference>
<dbReference type="EMBL" id="JASNGB010000009">
    <property type="protein sequence ID" value="MDL2342979.1"/>
    <property type="molecule type" value="Genomic_DNA"/>
</dbReference>
<feature type="chain" id="PRO_5046076729" description="DUF11 domain-containing protein" evidence="1">
    <location>
        <begin position="26"/>
        <end position="160"/>
    </location>
</feature>
<proteinExistence type="predicted"/>